<evidence type="ECO:0000313" key="7">
    <source>
        <dbReference type="EMBL" id="BAR97991.1"/>
    </source>
</evidence>
<comment type="subcellular location">
    <subcellularLocation>
        <location evidence="1">Membrane</location>
        <topology evidence="1">Multi-pass membrane protein</topology>
    </subcellularLocation>
</comment>
<dbReference type="PANTHER" id="PTHR37422:SF13">
    <property type="entry name" value="LIPOPOLYSACCHARIDE BIOSYNTHESIS PROTEIN PA4999-RELATED"/>
    <property type="match status" value="1"/>
</dbReference>
<accession>A0A0H5BCH2</accession>
<dbReference type="InterPro" id="IPR007016">
    <property type="entry name" value="O-antigen_ligase-rel_domated"/>
</dbReference>
<keyword evidence="9" id="KW-1185">Reference proteome</keyword>
<feature type="domain" description="O-antigen ligase-related" evidence="6">
    <location>
        <begin position="203"/>
        <end position="337"/>
    </location>
</feature>
<evidence type="ECO:0000256" key="1">
    <source>
        <dbReference type="ARBA" id="ARBA00004141"/>
    </source>
</evidence>
<reference evidence="9" key="3">
    <citation type="journal article" date="2016" name="Genome Announc.">
        <title>Revised genome sequence of the purple photosynthetic bacterium Blastochloris viridis.</title>
        <authorList>
            <person name="Liu L.N."/>
            <person name="Faulkner M."/>
            <person name="Liu X."/>
            <person name="Huang F."/>
            <person name="Darby A.C."/>
            <person name="Hall N."/>
        </authorList>
    </citation>
    <scope>NUCLEOTIDE SEQUENCE [LARGE SCALE GENOMIC DNA]</scope>
    <source>
        <strain evidence="9">ATCC 19567 / DSM 133 / F</strain>
    </source>
</reference>
<feature type="transmembrane region" description="Helical" evidence="5">
    <location>
        <begin position="12"/>
        <end position="30"/>
    </location>
</feature>
<keyword evidence="8" id="KW-0436">Ligase</keyword>
<feature type="transmembrane region" description="Helical" evidence="5">
    <location>
        <begin position="93"/>
        <end position="116"/>
    </location>
</feature>
<dbReference type="GO" id="GO:0016874">
    <property type="term" value="F:ligase activity"/>
    <property type="evidence" value="ECO:0007669"/>
    <property type="project" value="UniProtKB-KW"/>
</dbReference>
<evidence type="ECO:0000256" key="3">
    <source>
        <dbReference type="ARBA" id="ARBA00022989"/>
    </source>
</evidence>
<evidence type="ECO:0000313" key="9">
    <source>
        <dbReference type="Proteomes" id="UP000065734"/>
    </source>
</evidence>
<keyword evidence="4 5" id="KW-0472">Membrane</keyword>
<protein>
    <submittedName>
        <fullName evidence="7 8">Lipid A core-O-antigen ligase</fullName>
    </submittedName>
</protein>
<evidence type="ECO:0000259" key="6">
    <source>
        <dbReference type="Pfam" id="PF04932"/>
    </source>
</evidence>
<dbReference type="EMBL" id="LN907867">
    <property type="protein sequence ID" value="CUU41375.1"/>
    <property type="molecule type" value="Genomic_DNA"/>
</dbReference>
<dbReference type="InterPro" id="IPR051533">
    <property type="entry name" value="WaaL-like"/>
</dbReference>
<feature type="transmembrane region" description="Helical" evidence="5">
    <location>
        <begin position="123"/>
        <end position="140"/>
    </location>
</feature>
<evidence type="ECO:0000256" key="4">
    <source>
        <dbReference type="ARBA" id="ARBA00023136"/>
    </source>
</evidence>
<sequence>MGAEAKLANPAAVAAVVLLGIVAPGLLILASQSTQVTAPAGFVLAAAALAADGRGPELGRSIRAGAATPLGIAFCLLMGWIAVSALWAPRPLYSLGVAGQIALVAATAAVGLAAVPAAAVARAGLWLAAGVTLAAVLAAVELRLDAPLRTLTGAMLSMSRLNHAVIAVAVLVWPAALALSARGWRWAAAGLYALVVAVTLVSVAQASVLGILAGTVAFALAWLLGRAAVWLVTAAMVALVAATPVLMERAGDLIPGALHSVLKASAWERVQIWHRFAEAVSDRWLAGYGLQASRHLAEVRPIELLPAETFNPLTAGHTHNAVLQVWVELGAVGAALLAVVLVLVGRLVAALPGATRAFALAAFASLFAVAYVSHGAWQVWWLATIALVAVWMRVTVREAGSVQAGSPSR</sequence>
<dbReference type="AlphaFoldDB" id="A0A0H5BCH2"/>
<proteinExistence type="predicted"/>
<dbReference type="Proteomes" id="UP000065734">
    <property type="component" value="Chromosome I"/>
</dbReference>
<dbReference type="EMBL" id="AP014854">
    <property type="protein sequence ID" value="BAR97991.1"/>
    <property type="molecule type" value="Genomic_DNA"/>
</dbReference>
<dbReference type="PANTHER" id="PTHR37422">
    <property type="entry name" value="TEICHURONIC ACID BIOSYNTHESIS PROTEIN TUAE"/>
    <property type="match status" value="1"/>
</dbReference>
<feature type="transmembrane region" description="Helical" evidence="5">
    <location>
        <begin position="160"/>
        <end position="179"/>
    </location>
</feature>
<keyword evidence="2 5" id="KW-0812">Transmembrane</keyword>
<feature type="transmembrane region" description="Helical" evidence="5">
    <location>
        <begin position="325"/>
        <end position="348"/>
    </location>
</feature>
<dbReference type="RefSeq" id="WP_055036620.1">
    <property type="nucleotide sequence ID" value="NZ_AP014854.2"/>
</dbReference>
<evidence type="ECO:0000313" key="8">
    <source>
        <dbReference type="EMBL" id="CUU41375.1"/>
    </source>
</evidence>
<evidence type="ECO:0000256" key="5">
    <source>
        <dbReference type="SAM" id="Phobius"/>
    </source>
</evidence>
<feature type="transmembrane region" description="Helical" evidence="5">
    <location>
        <begin position="227"/>
        <end position="247"/>
    </location>
</feature>
<name>A0A0H5BCH2_BLAVI</name>
<feature type="transmembrane region" description="Helical" evidence="5">
    <location>
        <begin position="191"/>
        <end position="221"/>
    </location>
</feature>
<keyword evidence="3 5" id="KW-1133">Transmembrane helix</keyword>
<reference evidence="7" key="1">
    <citation type="journal article" date="2015" name="Genome Announc.">
        <title>Complete Genome Sequence of the Bacteriochlorophyll b-Producing Photosynthetic Bacterium Blastochloris viridis.</title>
        <authorList>
            <person name="Tsukatani Y."/>
            <person name="Hirose Y."/>
            <person name="Harada J."/>
            <person name="Misawa N."/>
            <person name="Mori K."/>
            <person name="Inoue K."/>
            <person name="Tamiaki H."/>
        </authorList>
    </citation>
    <scope>NUCLEOTIDE SEQUENCE [LARGE SCALE GENOMIC DNA]</scope>
    <source>
        <strain evidence="7">DSM 133</strain>
    </source>
</reference>
<dbReference type="STRING" id="1079.BVIR_922"/>
<dbReference type="GO" id="GO:0016020">
    <property type="term" value="C:membrane"/>
    <property type="evidence" value="ECO:0007669"/>
    <property type="project" value="UniProtKB-SubCell"/>
</dbReference>
<organism evidence="8 9">
    <name type="scientific">Blastochloris viridis</name>
    <name type="common">Rhodopseudomonas viridis</name>
    <dbReference type="NCBI Taxonomy" id="1079"/>
    <lineage>
        <taxon>Bacteria</taxon>
        <taxon>Pseudomonadati</taxon>
        <taxon>Pseudomonadota</taxon>
        <taxon>Alphaproteobacteria</taxon>
        <taxon>Hyphomicrobiales</taxon>
        <taxon>Blastochloridaceae</taxon>
        <taxon>Blastochloris</taxon>
    </lineage>
</organism>
<dbReference type="KEGG" id="bvr:BVIR_922"/>
<dbReference type="Pfam" id="PF04932">
    <property type="entry name" value="Wzy_C"/>
    <property type="match status" value="1"/>
</dbReference>
<gene>
    <name evidence="7" type="ORF">BV133_398</name>
    <name evidence="8" type="ORF">BVIRIDIS_03660</name>
</gene>
<evidence type="ECO:0000256" key="2">
    <source>
        <dbReference type="ARBA" id="ARBA00022692"/>
    </source>
</evidence>
<feature type="transmembrane region" description="Helical" evidence="5">
    <location>
        <begin position="65"/>
        <end position="87"/>
    </location>
</feature>
<feature type="transmembrane region" description="Helical" evidence="5">
    <location>
        <begin position="354"/>
        <end position="372"/>
    </location>
</feature>
<reference evidence="8" key="2">
    <citation type="submission" date="2015-11" db="EMBL/GenBank/DDBJ databases">
        <authorList>
            <person name="Zhang Y."/>
            <person name="Guo Z."/>
        </authorList>
    </citation>
    <scope>NUCLEOTIDE SEQUENCE</scope>
    <source>
        <strain evidence="8">1</strain>
    </source>
</reference>
<feature type="transmembrane region" description="Helical" evidence="5">
    <location>
        <begin position="379"/>
        <end position="396"/>
    </location>
</feature>